<protein>
    <submittedName>
        <fullName evidence="1">Uncharacterized protein</fullName>
    </submittedName>
</protein>
<keyword evidence="1" id="KW-0614">Plasmid</keyword>
<dbReference type="KEGG" id="cyj:Cyan7822_6001"/>
<keyword evidence="2" id="KW-1185">Reference proteome</keyword>
<sequence>MKNLDLKKRTKKIIESLPLENQLGIESAKRVLMGLERDELEITIIYLMAREEVYRQMISQLKAKLAQKGITTDLSKGETKMIKKREITPNADKFTL</sequence>
<reference evidence="2" key="1">
    <citation type="journal article" date="2011" name="MBio">
        <title>Novel metabolic attributes of the genus Cyanothece, comprising a group of unicellular nitrogen-fixing Cyanobacteria.</title>
        <authorList>
            <person name="Bandyopadhyay A."/>
            <person name="Elvitigala T."/>
            <person name="Welsh E."/>
            <person name="Stockel J."/>
            <person name="Liberton M."/>
            <person name="Min H."/>
            <person name="Sherman L.A."/>
            <person name="Pakrasi H.B."/>
        </authorList>
    </citation>
    <scope>NUCLEOTIDE SEQUENCE [LARGE SCALE GENOMIC DNA]</scope>
    <source>
        <strain evidence="2">PCC 7822</strain>
        <plasmid evidence="2">Cy782201</plasmid>
    </source>
</reference>
<accession>E0ULL8</accession>
<proteinExistence type="predicted"/>
<evidence type="ECO:0000313" key="2">
    <source>
        <dbReference type="Proteomes" id="UP000008206"/>
    </source>
</evidence>
<dbReference type="AlphaFoldDB" id="E0ULL8"/>
<name>E0ULL8_GLOV7</name>
<evidence type="ECO:0000313" key="1">
    <source>
        <dbReference type="EMBL" id="ADN17848.1"/>
    </source>
</evidence>
<organism evidence="1 2">
    <name type="scientific">Gloeothece verrucosa (strain PCC 7822)</name>
    <name type="common">Cyanothece sp. (strain PCC 7822)</name>
    <dbReference type="NCBI Taxonomy" id="497965"/>
    <lineage>
        <taxon>Bacteria</taxon>
        <taxon>Bacillati</taxon>
        <taxon>Cyanobacteriota</taxon>
        <taxon>Cyanophyceae</taxon>
        <taxon>Oscillatoriophycideae</taxon>
        <taxon>Chroococcales</taxon>
        <taxon>Aphanothecaceae</taxon>
        <taxon>Gloeothece</taxon>
        <taxon>Gloeothece verrucosa</taxon>
    </lineage>
</organism>
<dbReference type="Proteomes" id="UP000008206">
    <property type="component" value="Plasmid Cy782201"/>
</dbReference>
<dbReference type="HOGENOM" id="CLU_2355059_0_0_3"/>
<dbReference type="RefSeq" id="WP_013334598.1">
    <property type="nucleotide sequence ID" value="NC_014533.1"/>
</dbReference>
<geneLocation type="plasmid" evidence="1 2">
    <name>Cy782201</name>
</geneLocation>
<dbReference type="EMBL" id="CP002199">
    <property type="protein sequence ID" value="ADN17848.1"/>
    <property type="molecule type" value="Genomic_DNA"/>
</dbReference>
<gene>
    <name evidence="1" type="ordered locus">Cyan7822_6001</name>
</gene>